<dbReference type="AlphaFoldDB" id="A0A1I1S8B8"/>
<dbReference type="Proteomes" id="UP000199517">
    <property type="component" value="Unassembled WGS sequence"/>
</dbReference>
<reference evidence="3" key="1">
    <citation type="submission" date="2016-10" db="EMBL/GenBank/DDBJ databases">
        <authorList>
            <person name="Varghese N."/>
            <person name="Submissions S."/>
        </authorList>
    </citation>
    <scope>NUCLEOTIDE SEQUENCE [LARGE SCALE GENOMIC DNA]</scope>
    <source>
        <strain evidence="3">DSM 7481</strain>
    </source>
</reference>
<protein>
    <submittedName>
        <fullName evidence="2">Uncharacterized protein</fullName>
    </submittedName>
</protein>
<evidence type="ECO:0000256" key="1">
    <source>
        <dbReference type="SAM" id="MobiDB-lite"/>
    </source>
</evidence>
<evidence type="ECO:0000313" key="3">
    <source>
        <dbReference type="Proteomes" id="UP000199517"/>
    </source>
</evidence>
<proteinExistence type="predicted"/>
<organism evidence="2 3">
    <name type="scientific">Paracidovorax konjaci</name>
    <dbReference type="NCBI Taxonomy" id="32040"/>
    <lineage>
        <taxon>Bacteria</taxon>
        <taxon>Pseudomonadati</taxon>
        <taxon>Pseudomonadota</taxon>
        <taxon>Betaproteobacteria</taxon>
        <taxon>Burkholderiales</taxon>
        <taxon>Comamonadaceae</taxon>
        <taxon>Paracidovorax</taxon>
    </lineage>
</organism>
<keyword evidence="3" id="KW-1185">Reference proteome</keyword>
<evidence type="ECO:0000313" key="2">
    <source>
        <dbReference type="EMBL" id="SFD39230.1"/>
    </source>
</evidence>
<feature type="region of interest" description="Disordered" evidence="1">
    <location>
        <begin position="13"/>
        <end position="70"/>
    </location>
</feature>
<feature type="compositionally biased region" description="Polar residues" evidence="1">
    <location>
        <begin position="13"/>
        <end position="36"/>
    </location>
</feature>
<sequence>MEIVSNLNSLNAAHSGTRKQIPTPQDSASPSRQLKGTSPPAARTRLSPDGPLAGLDSLRRQSPPNDGEAVRHRAANTIIRATREHIANKAAAEMFAKGSMWEHAAQVLVWDGVLKNVQDFSLKNLSSANLSKLRQRLGQLNTAESAMFDAFTQQKFFATHFTNANLLEKPLFYDRRISPFDHLKNSVIEQLQTLWNGFLESTLELPEDESTRLDKGPTMALYSRQRLTNGRIGFDRKNTTESDIFTKGDDNAVFFALECGKTPSKLSSRFGKSLYRVPFDEPVFEQVAWGALDDLLDQDDEDRSVFNRMKDSIEHRMKDSIEPAEYEAFKAVHGHPNRLCHEHGSSRRYIKAQAMDYDDIFIGKDLIAGTALSIIHKLRTVNAMIHANGEPNPSHDNTPINPIVAKLLASRDANEINGLMRIFHSPEIRVPGHFFSKNFQKFDPEEITHMSNVKKDQRHLE</sequence>
<name>A0A1I1S8B8_9BURK</name>
<accession>A0A1I1S8B8</accession>
<gene>
    <name evidence="2" type="ORF">SAMN04489710_101472</name>
</gene>
<dbReference type="EMBL" id="FOMQ01000001">
    <property type="protein sequence ID" value="SFD39230.1"/>
    <property type="molecule type" value="Genomic_DNA"/>
</dbReference>